<evidence type="ECO:0000313" key="2">
    <source>
        <dbReference type="Proteomes" id="UP000654345"/>
    </source>
</evidence>
<organism evidence="1 2">
    <name type="scientific">Ktedonobacter robiniae</name>
    <dbReference type="NCBI Taxonomy" id="2778365"/>
    <lineage>
        <taxon>Bacteria</taxon>
        <taxon>Bacillati</taxon>
        <taxon>Chloroflexota</taxon>
        <taxon>Ktedonobacteria</taxon>
        <taxon>Ktedonobacterales</taxon>
        <taxon>Ktedonobacteraceae</taxon>
        <taxon>Ktedonobacter</taxon>
    </lineage>
</organism>
<comment type="caution">
    <text evidence="1">The sequence shown here is derived from an EMBL/GenBank/DDBJ whole genome shotgun (WGS) entry which is preliminary data.</text>
</comment>
<evidence type="ECO:0000313" key="1">
    <source>
        <dbReference type="EMBL" id="GHO54784.1"/>
    </source>
</evidence>
<gene>
    <name evidence="1" type="ORF">KSB_32590</name>
</gene>
<protein>
    <submittedName>
        <fullName evidence="1">Uncharacterized protein</fullName>
    </submittedName>
</protein>
<name>A0ABQ3UPT8_9CHLR</name>
<keyword evidence="2" id="KW-1185">Reference proteome</keyword>
<sequence length="116" mass="13422">MSNGDPGESTAFCSELPSFEEVSQVLQHLGFRLVRQMGARTWKHVPSLPAQYHYRHQADEMCEVIFLAGEDHDDDEKTLPAHQSRFFGWSGRNPHLYQRVRSELSQHWPLTWQASA</sequence>
<dbReference type="Proteomes" id="UP000654345">
    <property type="component" value="Unassembled WGS sequence"/>
</dbReference>
<accession>A0ABQ3UPT8</accession>
<dbReference type="RefSeq" id="WP_201371455.1">
    <property type="nucleotide sequence ID" value="NZ_BNJG01000001.1"/>
</dbReference>
<dbReference type="EMBL" id="BNJG01000001">
    <property type="protein sequence ID" value="GHO54784.1"/>
    <property type="molecule type" value="Genomic_DNA"/>
</dbReference>
<proteinExistence type="predicted"/>
<reference evidence="1 2" key="1">
    <citation type="journal article" date="2021" name="Int. J. Syst. Evol. Microbiol.">
        <title>Reticulibacter mediterranei gen. nov., sp. nov., within the new family Reticulibacteraceae fam. nov., and Ktedonospora formicarum gen. nov., sp. nov., Ktedonobacter robiniae sp. nov., Dictyobacter formicarum sp. nov. and Dictyobacter arantiisoli sp. nov., belonging to the class Ktedonobacteria.</title>
        <authorList>
            <person name="Yabe S."/>
            <person name="Zheng Y."/>
            <person name="Wang C.M."/>
            <person name="Sakai Y."/>
            <person name="Abe K."/>
            <person name="Yokota A."/>
            <person name="Donadio S."/>
            <person name="Cavaletti L."/>
            <person name="Monciardini P."/>
        </authorList>
    </citation>
    <scope>NUCLEOTIDE SEQUENCE [LARGE SCALE GENOMIC DNA]</scope>
    <source>
        <strain evidence="1 2">SOSP1-30</strain>
    </source>
</reference>